<dbReference type="InterPro" id="IPR037171">
    <property type="entry name" value="NagB/RpiA_transferase-like"/>
</dbReference>
<feature type="domain" description="Acetyl-CoA hydrolase/transferase N-terminal" evidence="3">
    <location>
        <begin position="5"/>
        <end position="184"/>
    </location>
</feature>
<dbReference type="InterPro" id="IPR038460">
    <property type="entry name" value="AcetylCoA_hyd_C_sf"/>
</dbReference>
<dbReference type="Gene3D" id="3.30.750.70">
    <property type="entry name" value="4-hydroxybutyrate coenzyme like domains"/>
    <property type="match status" value="1"/>
</dbReference>
<evidence type="ECO:0000313" key="5">
    <source>
        <dbReference type="EMBL" id="KUG04269.1"/>
    </source>
</evidence>
<comment type="similarity">
    <text evidence="1">Belongs to the acetyl-CoA hydrolase/transferase family.</text>
</comment>
<dbReference type="PANTHER" id="PTHR21432:SF20">
    <property type="entry name" value="ACETYL-COA HYDROLASE"/>
    <property type="match status" value="1"/>
</dbReference>
<proteinExistence type="inferred from homology"/>
<comment type="caution">
    <text evidence="5">The sequence shown here is derived from an EMBL/GenBank/DDBJ whole genome shotgun (WGS) entry which is preliminary data.</text>
</comment>
<evidence type="ECO:0000259" key="3">
    <source>
        <dbReference type="Pfam" id="PF02550"/>
    </source>
</evidence>
<organism evidence="5">
    <name type="scientific">hydrocarbon metagenome</name>
    <dbReference type="NCBI Taxonomy" id="938273"/>
    <lineage>
        <taxon>unclassified sequences</taxon>
        <taxon>metagenomes</taxon>
        <taxon>ecological metagenomes</taxon>
    </lineage>
</organism>
<evidence type="ECO:0000259" key="4">
    <source>
        <dbReference type="Pfam" id="PF13336"/>
    </source>
</evidence>
<keyword evidence="2 5" id="KW-0808">Transferase</keyword>
<evidence type="ECO:0000256" key="2">
    <source>
        <dbReference type="ARBA" id="ARBA00022679"/>
    </source>
</evidence>
<dbReference type="Gene3D" id="3.40.1080.10">
    <property type="entry name" value="Glutaconate Coenzyme A-transferase"/>
    <property type="match status" value="1"/>
</dbReference>
<dbReference type="InterPro" id="IPR003702">
    <property type="entry name" value="ActCoA_hydro_N"/>
</dbReference>
<accession>A0A0W8E763</accession>
<dbReference type="InterPro" id="IPR046433">
    <property type="entry name" value="ActCoA_hydro"/>
</dbReference>
<protein>
    <submittedName>
        <fullName evidence="5">4-hydroxybutyrate coenzyme a transferase</fullName>
    </submittedName>
</protein>
<dbReference type="InterPro" id="IPR023990">
    <property type="entry name" value="Butryl-CoA_acetate_CoA_Tfrase"/>
</dbReference>
<dbReference type="Pfam" id="PF02550">
    <property type="entry name" value="AcetylCoA_hydro"/>
    <property type="match status" value="1"/>
</dbReference>
<dbReference type="GO" id="GO:0019605">
    <property type="term" value="P:butyrate metabolic process"/>
    <property type="evidence" value="ECO:0007669"/>
    <property type="project" value="InterPro"/>
</dbReference>
<dbReference type="Pfam" id="PF13336">
    <property type="entry name" value="AcetylCoA_hyd_C"/>
    <property type="match status" value="1"/>
</dbReference>
<reference evidence="5" key="1">
    <citation type="journal article" date="2015" name="Proc. Natl. Acad. Sci. U.S.A.">
        <title>Networks of energetic and metabolic interactions define dynamics in microbial communities.</title>
        <authorList>
            <person name="Embree M."/>
            <person name="Liu J.K."/>
            <person name="Al-Bassam M.M."/>
            <person name="Zengler K."/>
        </authorList>
    </citation>
    <scope>NUCLEOTIDE SEQUENCE</scope>
</reference>
<sequence>MGYIEDYKSKLVSPDEAVKVVKSGDWLDYGSFNGQVRALDEALAKRKDELEDVKIWTCVNPYPSKVNEVDPIGDSFVWMSWHTSGADRKIAKTGKPVYYSSIKYSELPRYVRERIEPLDVAMLQVCPMDKHGFFNFGPQVTHSRAVCDRAKVIMVEVNEHQPRCLGGYEEKVHISEVDFIVESNLPLTQIPAPPVGDIDKKIAEYIISEMSDGSCVQLGIGGIPNAVGMMIAESELKDLSCHTEMLVDAYVYMDMAGKMTGKYKGIDPGKLVYTFALGTKMLYDFIDDNPKCAAYPVDYTNEPYIASRNEKLMTINNAIEIDIYGQCCSESHGTRHISGTGGQLDFVLAGWLSKGGKSFVASPAANYKDGKAVSSRIVPTLTTGAIVTDPRSVADYIVTEFGMYAMKGMSVWQRAEGLINIAHPDFRDDLVKAATAQGIWKKTNKIR</sequence>
<evidence type="ECO:0000256" key="1">
    <source>
        <dbReference type="ARBA" id="ARBA00009632"/>
    </source>
</evidence>
<dbReference type="Gene3D" id="3.40.1080.20">
    <property type="entry name" value="Acetyl-CoA hydrolase/transferase C-terminal domain"/>
    <property type="match status" value="1"/>
</dbReference>
<feature type="domain" description="Acetyl-CoA hydrolase/transferase C-terminal" evidence="4">
    <location>
        <begin position="278"/>
        <end position="434"/>
    </location>
</feature>
<name>A0A0W8E763_9ZZZZ</name>
<dbReference type="HAMAP" id="MF_03228">
    <property type="entry name" value="But_CoA_trans"/>
    <property type="match status" value="1"/>
</dbReference>
<dbReference type="GO" id="GO:0006083">
    <property type="term" value="P:acetate metabolic process"/>
    <property type="evidence" value="ECO:0007669"/>
    <property type="project" value="InterPro"/>
</dbReference>
<dbReference type="EMBL" id="LNQE01001853">
    <property type="protein sequence ID" value="KUG04269.1"/>
    <property type="molecule type" value="Genomic_DNA"/>
</dbReference>
<dbReference type="AlphaFoldDB" id="A0A0W8E763"/>
<gene>
    <name evidence="5" type="ORF">ASZ90_018276</name>
</gene>
<dbReference type="SUPFAM" id="SSF100950">
    <property type="entry name" value="NagB/RpiA/CoA transferase-like"/>
    <property type="match status" value="2"/>
</dbReference>
<dbReference type="GO" id="GO:0008775">
    <property type="term" value="F:acetate CoA-transferase activity"/>
    <property type="evidence" value="ECO:0007669"/>
    <property type="project" value="InterPro"/>
</dbReference>
<dbReference type="PANTHER" id="PTHR21432">
    <property type="entry name" value="ACETYL-COA HYDROLASE-RELATED"/>
    <property type="match status" value="1"/>
</dbReference>
<dbReference type="InterPro" id="IPR026888">
    <property type="entry name" value="AcetylCoA_hyd_C"/>
</dbReference>